<dbReference type="InterPro" id="IPR007278">
    <property type="entry name" value="DUF397"/>
</dbReference>
<dbReference type="RefSeq" id="WP_107119249.1">
    <property type="nucleotide sequence ID" value="NZ_JBEYSQ010000004.1"/>
</dbReference>
<dbReference type="EMBL" id="JAZBJQ010000032">
    <property type="protein sequence ID" value="MEE4588326.1"/>
    <property type="molecule type" value="Genomic_DNA"/>
</dbReference>
<comment type="caution">
    <text evidence="2">The sequence shown here is derived from an EMBL/GenBank/DDBJ whole genome shotgun (WGS) entry which is preliminary data.</text>
</comment>
<reference evidence="2 3" key="1">
    <citation type="submission" date="2023-11" db="EMBL/GenBank/DDBJ databases">
        <title>30 novel species of actinomycetes from the DSMZ collection.</title>
        <authorList>
            <person name="Nouioui I."/>
        </authorList>
    </citation>
    <scope>NUCLEOTIDE SEQUENCE [LARGE SCALE GENOMIC DNA]</scope>
    <source>
        <strain evidence="2 3">DSM 41602</strain>
    </source>
</reference>
<dbReference type="Pfam" id="PF04149">
    <property type="entry name" value="DUF397"/>
    <property type="match status" value="1"/>
</dbReference>
<gene>
    <name evidence="2" type="ORF">V2K49_35530</name>
</gene>
<accession>A0ABD5JIR3</accession>
<organism evidence="2 3">
    <name type="scientific">Streptomyces antimycoticus</name>
    <dbReference type="NCBI Taxonomy" id="68175"/>
    <lineage>
        <taxon>Bacteria</taxon>
        <taxon>Bacillati</taxon>
        <taxon>Actinomycetota</taxon>
        <taxon>Actinomycetes</taxon>
        <taxon>Kitasatosporales</taxon>
        <taxon>Streptomycetaceae</taxon>
        <taxon>Streptomyces</taxon>
        <taxon>Streptomyces violaceusniger group</taxon>
    </lineage>
</organism>
<dbReference type="AlphaFoldDB" id="A0ABD5JIR3"/>
<protein>
    <submittedName>
        <fullName evidence="2">DUF397 domain-containing protein</fullName>
    </submittedName>
</protein>
<evidence type="ECO:0000313" key="2">
    <source>
        <dbReference type="EMBL" id="MEE4588326.1"/>
    </source>
</evidence>
<proteinExistence type="predicted"/>
<sequence>MIKANDIRRVAWRKSSYSSSNGGNCVEVGAGLVDAVPVRDSKNPSGPALVFPPSSWASFISAVRGGEFHGV</sequence>
<evidence type="ECO:0000313" key="3">
    <source>
        <dbReference type="Proteomes" id="UP001354649"/>
    </source>
</evidence>
<dbReference type="Proteomes" id="UP001354649">
    <property type="component" value="Unassembled WGS sequence"/>
</dbReference>
<feature type="domain" description="DUF397" evidence="1">
    <location>
        <begin position="11"/>
        <end position="64"/>
    </location>
</feature>
<evidence type="ECO:0000259" key="1">
    <source>
        <dbReference type="Pfam" id="PF04149"/>
    </source>
</evidence>
<name>A0ABD5JIR3_9ACTN</name>